<dbReference type="InterPro" id="IPR002225">
    <property type="entry name" value="3Beta_OHSteriod_DH/Estase"/>
</dbReference>
<keyword evidence="7" id="KW-1185">Reference proteome</keyword>
<evidence type="ECO:0000313" key="6">
    <source>
        <dbReference type="EMBL" id="KAJ7039742.1"/>
    </source>
</evidence>
<keyword evidence="3" id="KW-0472">Membrane</keyword>
<dbReference type="Gene3D" id="3.40.50.720">
    <property type="entry name" value="NAD(P)-binding Rossmann-like Domain"/>
    <property type="match status" value="1"/>
</dbReference>
<dbReference type="Pfam" id="PF01073">
    <property type="entry name" value="3Beta_HSD"/>
    <property type="match status" value="1"/>
</dbReference>
<dbReference type="InterPro" id="IPR050177">
    <property type="entry name" value="Lipid_A_modif_metabolic_enz"/>
</dbReference>
<proteinExistence type="inferred from homology"/>
<feature type="chain" id="PRO_5042044098" evidence="4">
    <location>
        <begin position="18"/>
        <end position="479"/>
    </location>
</feature>
<comment type="caution">
    <text evidence="6">The sequence shown here is derived from an EMBL/GenBank/DDBJ whole genome shotgun (WGS) entry which is preliminary data.</text>
</comment>
<feature type="domain" description="3-beta hydroxysteroid dehydrogenase/isomerase" evidence="5">
    <location>
        <begin position="73"/>
        <end position="365"/>
    </location>
</feature>
<dbReference type="SUPFAM" id="SSF51735">
    <property type="entry name" value="NAD(P)-binding Rossmann-fold domains"/>
    <property type="match status" value="1"/>
</dbReference>
<keyword evidence="3" id="KW-1133">Transmembrane helix</keyword>
<dbReference type="GO" id="GO:0016616">
    <property type="term" value="F:oxidoreductase activity, acting on the CH-OH group of donors, NAD or NADP as acceptor"/>
    <property type="evidence" value="ECO:0007669"/>
    <property type="project" value="InterPro"/>
</dbReference>
<comment type="similarity">
    <text evidence="1">Belongs to the 3-beta-HSD family.</text>
</comment>
<dbReference type="InterPro" id="IPR036291">
    <property type="entry name" value="NAD(P)-bd_dom_sf"/>
</dbReference>
<dbReference type="EMBL" id="JARJCM010000025">
    <property type="protein sequence ID" value="KAJ7039742.1"/>
    <property type="molecule type" value="Genomic_DNA"/>
</dbReference>
<dbReference type="PANTHER" id="PTHR43245">
    <property type="entry name" value="BIFUNCTIONAL POLYMYXIN RESISTANCE PROTEIN ARNA"/>
    <property type="match status" value="1"/>
</dbReference>
<evidence type="ECO:0000256" key="2">
    <source>
        <dbReference type="ARBA" id="ARBA00023002"/>
    </source>
</evidence>
<name>A0AAD6X7P7_9AGAR</name>
<protein>
    <submittedName>
        <fullName evidence="6">NAD-P-binding protein</fullName>
    </submittedName>
</protein>
<sequence length="479" mass="52438">MTWLWLLLVPLALLVLYIRINDRHLKTIPPNVLPFSPTRCTPESVRKTESRLREAPPISIAEQMPPMTGRRYIVVGGAGFLGGWIVLKLLERGEDPKRIRILDIRAPARRDLTTGPARDVAFISIDVTDADATNAAFNAPWPLDSDNDDSTTQLTVFHTVANIQFFERSLALLPNSARVNVQGTQNVIDAARAAGATALIFTSSASVAVKTARLLLWPWEAAPEAYVQVISDETPVPTRHEAFFSNYAVTKAEAERRVCEADKTPTGAGKGVLRTGCIRPGNAIYGPGGDLFLGSYLIRKSNPSWAQMVMQNCIYVENAVIAHLLYEQRLMDLSNGGVNPDLGGQAFVVADPGPPHTYGDLYVTLGTLTDGETTFPSVSPTGMLLFAHILEWYHLSRSWFLRAQFRIAALLPPLSADIVNLQPSLFNLVSVHLIFDDSRARLPPAKGGLGYKGAWTTLEAAHKTVDEHKANLRSEGAGR</sequence>
<gene>
    <name evidence="6" type="ORF">C8F04DRAFT_1084681</name>
</gene>
<evidence type="ECO:0000259" key="5">
    <source>
        <dbReference type="Pfam" id="PF01073"/>
    </source>
</evidence>
<dbReference type="PANTHER" id="PTHR43245:SF51">
    <property type="entry name" value="SHORT CHAIN DEHYDROGENASE_REDUCTASE FAMILY 42E, MEMBER 2"/>
    <property type="match status" value="1"/>
</dbReference>
<keyword evidence="2" id="KW-0560">Oxidoreductase</keyword>
<feature type="transmembrane region" description="Helical" evidence="3">
    <location>
        <begin position="72"/>
        <end position="90"/>
    </location>
</feature>
<dbReference type="GO" id="GO:0006694">
    <property type="term" value="P:steroid biosynthetic process"/>
    <property type="evidence" value="ECO:0007669"/>
    <property type="project" value="InterPro"/>
</dbReference>
<dbReference type="Proteomes" id="UP001218188">
    <property type="component" value="Unassembled WGS sequence"/>
</dbReference>
<evidence type="ECO:0000256" key="4">
    <source>
        <dbReference type="SAM" id="SignalP"/>
    </source>
</evidence>
<keyword evidence="3" id="KW-0812">Transmembrane</keyword>
<feature type="signal peptide" evidence="4">
    <location>
        <begin position="1"/>
        <end position="17"/>
    </location>
</feature>
<evidence type="ECO:0000256" key="1">
    <source>
        <dbReference type="ARBA" id="ARBA00009219"/>
    </source>
</evidence>
<evidence type="ECO:0000313" key="7">
    <source>
        <dbReference type="Proteomes" id="UP001218188"/>
    </source>
</evidence>
<reference evidence="6" key="1">
    <citation type="submission" date="2023-03" db="EMBL/GenBank/DDBJ databases">
        <title>Massive genome expansion in bonnet fungi (Mycena s.s.) driven by repeated elements and novel gene families across ecological guilds.</title>
        <authorList>
            <consortium name="Lawrence Berkeley National Laboratory"/>
            <person name="Harder C.B."/>
            <person name="Miyauchi S."/>
            <person name="Viragh M."/>
            <person name="Kuo A."/>
            <person name="Thoen E."/>
            <person name="Andreopoulos B."/>
            <person name="Lu D."/>
            <person name="Skrede I."/>
            <person name="Drula E."/>
            <person name="Henrissat B."/>
            <person name="Morin E."/>
            <person name="Kohler A."/>
            <person name="Barry K."/>
            <person name="LaButti K."/>
            <person name="Morin E."/>
            <person name="Salamov A."/>
            <person name="Lipzen A."/>
            <person name="Mereny Z."/>
            <person name="Hegedus B."/>
            <person name="Baldrian P."/>
            <person name="Stursova M."/>
            <person name="Weitz H."/>
            <person name="Taylor A."/>
            <person name="Grigoriev I.V."/>
            <person name="Nagy L.G."/>
            <person name="Martin F."/>
            <person name="Kauserud H."/>
        </authorList>
    </citation>
    <scope>NUCLEOTIDE SEQUENCE</scope>
    <source>
        <strain evidence="6">CBHHK200</strain>
    </source>
</reference>
<dbReference type="AlphaFoldDB" id="A0AAD6X7P7"/>
<organism evidence="6 7">
    <name type="scientific">Mycena alexandri</name>
    <dbReference type="NCBI Taxonomy" id="1745969"/>
    <lineage>
        <taxon>Eukaryota</taxon>
        <taxon>Fungi</taxon>
        <taxon>Dikarya</taxon>
        <taxon>Basidiomycota</taxon>
        <taxon>Agaricomycotina</taxon>
        <taxon>Agaricomycetes</taxon>
        <taxon>Agaricomycetidae</taxon>
        <taxon>Agaricales</taxon>
        <taxon>Marasmiineae</taxon>
        <taxon>Mycenaceae</taxon>
        <taxon>Mycena</taxon>
    </lineage>
</organism>
<evidence type="ECO:0000256" key="3">
    <source>
        <dbReference type="SAM" id="Phobius"/>
    </source>
</evidence>
<keyword evidence="4" id="KW-0732">Signal</keyword>
<accession>A0AAD6X7P7</accession>